<name>A0AAV1V7G1_9STRA</name>
<reference evidence="2" key="1">
    <citation type="submission" date="2024-01" db="EMBL/GenBank/DDBJ databases">
        <authorList>
            <person name="Webb A."/>
        </authorList>
    </citation>
    <scope>NUCLEOTIDE SEQUENCE</scope>
    <source>
        <strain evidence="2">Pm1</strain>
    </source>
</reference>
<proteinExistence type="predicted"/>
<comment type="caution">
    <text evidence="2">The sequence shown here is derived from an EMBL/GenBank/DDBJ whole genome shotgun (WGS) entry which is preliminary data.</text>
</comment>
<dbReference type="AlphaFoldDB" id="A0AAV1V7G1"/>
<accession>A0AAV1V7G1</accession>
<evidence type="ECO:0000313" key="2">
    <source>
        <dbReference type="EMBL" id="CAK7942725.1"/>
    </source>
</evidence>
<evidence type="ECO:0000256" key="1">
    <source>
        <dbReference type="SAM" id="Coils"/>
    </source>
</evidence>
<evidence type="ECO:0000313" key="3">
    <source>
        <dbReference type="Proteomes" id="UP001162060"/>
    </source>
</evidence>
<feature type="coiled-coil region" evidence="1">
    <location>
        <begin position="54"/>
        <end position="88"/>
    </location>
</feature>
<protein>
    <recommendedName>
        <fullName evidence="4">Kinetochore protein Spc24</fullName>
    </recommendedName>
</protein>
<dbReference type="Proteomes" id="UP001162060">
    <property type="component" value="Unassembled WGS sequence"/>
</dbReference>
<organism evidence="2 3">
    <name type="scientific">Peronospora matthiolae</name>
    <dbReference type="NCBI Taxonomy" id="2874970"/>
    <lineage>
        <taxon>Eukaryota</taxon>
        <taxon>Sar</taxon>
        <taxon>Stramenopiles</taxon>
        <taxon>Oomycota</taxon>
        <taxon>Peronosporomycetes</taxon>
        <taxon>Peronosporales</taxon>
        <taxon>Peronosporaceae</taxon>
        <taxon>Peronospora</taxon>
    </lineage>
</organism>
<keyword evidence="1" id="KW-0175">Coiled coil</keyword>
<gene>
    <name evidence="2" type="ORF">PM001_LOCUS27875</name>
</gene>
<dbReference type="EMBL" id="CAKLBY020000283">
    <property type="protein sequence ID" value="CAK7942725.1"/>
    <property type="molecule type" value="Genomic_DNA"/>
</dbReference>
<evidence type="ECO:0008006" key="4">
    <source>
        <dbReference type="Google" id="ProtNLM"/>
    </source>
</evidence>
<dbReference type="Gene3D" id="3.30.160.570">
    <property type="entry name" value="Ncd80 complex, Spc24 subunit"/>
    <property type="match status" value="1"/>
</dbReference>
<sequence length="232" mass="27216">MSESSGKSLSWPEVQEICGQLEGMFHDDALKDAQRLRVLIQNRKDIASAFHTRQRSAQKLLAHLHANLREWEEKEQMAKKRNEQLHERLQQLDTIKRDVAVQLDRFRLNEQYPFHRSELMVSYSCILHRFCSGLESLDMLMSRYDETKQELLQYHADHQNDIPVAKNQMSLYASVTGIRWDFSDMQMAGDIHVPAKKQIVRFHIDPAMDHFTAANTLWDKIDEAFDDINSDM</sequence>